<evidence type="ECO:0000259" key="15">
    <source>
        <dbReference type="PROSITE" id="PS50110"/>
    </source>
</evidence>
<dbReference type="InterPro" id="IPR011123">
    <property type="entry name" value="Y_Y_Y"/>
</dbReference>
<feature type="domain" description="Response regulatory" evidence="15">
    <location>
        <begin position="1098"/>
        <end position="1213"/>
    </location>
</feature>
<dbReference type="InterPro" id="IPR003661">
    <property type="entry name" value="HisK_dim/P_dom"/>
</dbReference>
<keyword evidence="12" id="KW-1133">Transmembrane helix</keyword>
<dbReference type="GO" id="GO:0005524">
    <property type="term" value="F:ATP binding"/>
    <property type="evidence" value="ECO:0007669"/>
    <property type="project" value="UniProtKB-KW"/>
</dbReference>
<dbReference type="PROSITE" id="PS50110">
    <property type="entry name" value="RESPONSE_REGULATORY"/>
    <property type="match status" value="1"/>
</dbReference>
<protein>
    <recommendedName>
        <fullName evidence="2">histidine kinase</fullName>
        <ecNumber evidence="2">2.7.13.3</ecNumber>
    </recommendedName>
</protein>
<dbReference type="PANTHER" id="PTHR43547">
    <property type="entry name" value="TWO-COMPONENT HISTIDINE KINASE"/>
    <property type="match status" value="1"/>
</dbReference>
<dbReference type="SUPFAM" id="SSF46689">
    <property type="entry name" value="Homeodomain-like"/>
    <property type="match status" value="1"/>
</dbReference>
<dbReference type="SMART" id="SM00387">
    <property type="entry name" value="HATPase_c"/>
    <property type="match status" value="1"/>
</dbReference>
<accession>A0A1H8LR03</accession>
<dbReference type="Gene3D" id="1.10.10.60">
    <property type="entry name" value="Homeodomain-like"/>
    <property type="match status" value="1"/>
</dbReference>
<evidence type="ECO:0000256" key="6">
    <source>
        <dbReference type="ARBA" id="ARBA00022777"/>
    </source>
</evidence>
<dbReference type="InterPro" id="IPR018060">
    <property type="entry name" value="HTH_AraC"/>
</dbReference>
<dbReference type="Gene3D" id="1.10.287.130">
    <property type="match status" value="1"/>
</dbReference>
<keyword evidence="4" id="KW-0808">Transferase</keyword>
<dbReference type="SMART" id="SM00342">
    <property type="entry name" value="HTH_ARAC"/>
    <property type="match status" value="1"/>
</dbReference>
<dbReference type="FunFam" id="2.60.40.10:FF:000791">
    <property type="entry name" value="Two-component system sensor histidine kinase/response regulator"/>
    <property type="match status" value="1"/>
</dbReference>
<proteinExistence type="predicted"/>
<evidence type="ECO:0000256" key="9">
    <source>
        <dbReference type="ARBA" id="ARBA00023015"/>
    </source>
</evidence>
<evidence type="ECO:0000256" key="2">
    <source>
        <dbReference type="ARBA" id="ARBA00012438"/>
    </source>
</evidence>
<dbReference type="Pfam" id="PF07494">
    <property type="entry name" value="Reg_prop"/>
    <property type="match status" value="5"/>
</dbReference>
<evidence type="ECO:0000256" key="12">
    <source>
        <dbReference type="SAM" id="Phobius"/>
    </source>
</evidence>
<dbReference type="Pfam" id="PF12833">
    <property type="entry name" value="HTH_18"/>
    <property type="match status" value="1"/>
</dbReference>
<dbReference type="PANTHER" id="PTHR43547:SF2">
    <property type="entry name" value="HYBRID SIGNAL TRANSDUCTION HISTIDINE KINASE C"/>
    <property type="match status" value="1"/>
</dbReference>
<evidence type="ECO:0000256" key="5">
    <source>
        <dbReference type="ARBA" id="ARBA00022741"/>
    </source>
</evidence>
<sequence>MESRKLYVLILVMVFMKLPAMGQSFSFIGIEQGLSNNTVTSIHKDKLGFMWFGTLDGLNRYDGNSFKVFRNKFNDVHSLPNDIINTVTSDRDGNIWAGTPTGVGVLDSRTMKFSRVLIADSLNRRGILASWIYAIKQDMAGNILIGSANFGLSVYSIKTRVASVIPLVISSRQKNYNYTVNAITFLGSGTCIIAVDKIGLCIYNARLNVVIPVSAPVPAISCIRYDNHGRIWLGTRLGLYYYNVSSHEIRKYKFRENELNNCWITDMVTDKNDHLWATTDGFGIADIKTDEVESYTLIKQGNSGSLSSNAVYSIYVDELSRKWIGTLRGGIDVIDKGKNQFKSFVHNQFNSNSLVYDFTFSFCEDKNKNVWIGTDGGGLSVWDRETHTFRNNPFRISNGSTTVNSHISSIIKDDQHRIWLSAYGDGIFRYNESANTLEPVVFEGGRHNAIWKLYADRQHEIWASCLTGLGPLNEKKRLFKFDQNLNRFVSAPFAVPGDVLSITDDQQGGLWLGTFNGVMHVNLKTGSLSEINLKTAVRSLFMDRSGKLWIGTYGRGLFCWDNISGKLTEYNEDVGLCNNKVLNIEEDKSGNIWLSTYNGLSKLIPGSGHIENFYTADGLQSNQFYYNASTKLSDGQLLFGGIKGFSIFAPDSIKQFYDFPAIQITGIRIDNSNTNTQDGFIRDNESIYTTGKIELPYEKAILSIDYVALEYSQPQKIQYAYKLEGRDKNWNFVNGTRSINYSRLGDGNYLLRIKSTNASGIWNTRERTISITVLPPWFRTWWAYMMYLGFAGFSIFGYLYYHRKQTRLEYEVKLTKELNEKKISFFTNISHELRTPLTLIVNPIKDLLQSNGSDTDLIDISSIYRNSRRLLSLVDQLLLFRASESEIPNLQQTWLNLKEVCHEVFLCFNNQVKEKKLQYTFSCDEHILAYADREKLEIVLFNLLSNAIKYTPEYGAVELKVFKNKDLVGMQVSDTGNGIPAETGEKLFEKFYRVPNDGHTADQSGFGIGLFLAKKYMEIQNGSLSYSSVLGKGSVFILKLPVNDLYPDCPDEKNASKTQLTLLQELIADTSVPNHSAAFSSKMHVKEILGDIVSEKPVILLIDDDREMRKYLRQLLVDLYTVYEADNTESGFKIVLENEPDIIVCDVIMKGTSGVDFCSKMKESPTFSHIPIILLTGTSSPEIKLKGIECGADDYITKPFESELLVARIKSMLKGRGTLKDYFFNEITLRNHSFKIPAEYSEFLSRCIRIVEDHLEDDNFSIKVFTDEIGMSRSKLFRKIKSISGLSNTEFIRYIRLRKAAELMISTDLQIKEIAFQIGFQDIKYFREQFFKLFEMNPSDFVRVYRKNFNRSFSLSNSLLNQKK</sequence>
<keyword evidence="6" id="KW-0418">Kinase</keyword>
<evidence type="ECO:0000256" key="3">
    <source>
        <dbReference type="ARBA" id="ARBA00022553"/>
    </source>
</evidence>
<dbReference type="SUPFAM" id="SSF55874">
    <property type="entry name" value="ATPase domain of HSP90 chaperone/DNA topoisomerase II/histidine kinase"/>
    <property type="match status" value="1"/>
</dbReference>
<dbReference type="InterPro" id="IPR004358">
    <property type="entry name" value="Sig_transdc_His_kin-like_C"/>
</dbReference>
<evidence type="ECO:0000259" key="13">
    <source>
        <dbReference type="PROSITE" id="PS01124"/>
    </source>
</evidence>
<dbReference type="SMART" id="SM00388">
    <property type="entry name" value="HisKA"/>
    <property type="match status" value="1"/>
</dbReference>
<keyword evidence="5" id="KW-0547">Nucleotide-binding</keyword>
<dbReference type="Pfam" id="PF07495">
    <property type="entry name" value="Y_Y_Y"/>
    <property type="match status" value="1"/>
</dbReference>
<dbReference type="Proteomes" id="UP000198942">
    <property type="component" value="Unassembled WGS sequence"/>
</dbReference>
<dbReference type="SUPFAM" id="SSF47384">
    <property type="entry name" value="Homodimeric domain of signal transducing histidine kinase"/>
    <property type="match status" value="1"/>
</dbReference>
<keyword evidence="17" id="KW-1185">Reference proteome</keyword>
<dbReference type="Gene3D" id="2.130.10.10">
    <property type="entry name" value="YVTN repeat-like/Quinoprotein amine dehydrogenase"/>
    <property type="match status" value="2"/>
</dbReference>
<keyword evidence="12" id="KW-0812">Transmembrane</keyword>
<dbReference type="InterPro" id="IPR001789">
    <property type="entry name" value="Sig_transdc_resp-reg_receiver"/>
</dbReference>
<reference evidence="17" key="1">
    <citation type="submission" date="2016-10" db="EMBL/GenBank/DDBJ databases">
        <authorList>
            <person name="Varghese N."/>
            <person name="Submissions S."/>
        </authorList>
    </citation>
    <scope>NUCLEOTIDE SEQUENCE [LARGE SCALE GENOMIC DNA]</scope>
    <source>
        <strain evidence="17">Gh-48</strain>
    </source>
</reference>
<dbReference type="CDD" id="cd00075">
    <property type="entry name" value="HATPase"/>
    <property type="match status" value="1"/>
</dbReference>
<dbReference type="EMBL" id="FOCL01000005">
    <property type="protein sequence ID" value="SEO07246.1"/>
    <property type="molecule type" value="Genomic_DNA"/>
</dbReference>
<keyword evidence="9" id="KW-0805">Transcription regulation</keyword>
<dbReference type="InterPro" id="IPR011006">
    <property type="entry name" value="CheY-like_superfamily"/>
</dbReference>
<evidence type="ECO:0000256" key="8">
    <source>
        <dbReference type="ARBA" id="ARBA00023012"/>
    </source>
</evidence>
<dbReference type="PROSITE" id="PS01124">
    <property type="entry name" value="HTH_ARAC_FAMILY_2"/>
    <property type="match status" value="1"/>
</dbReference>
<feature type="transmembrane region" description="Helical" evidence="12">
    <location>
        <begin position="781"/>
        <end position="801"/>
    </location>
</feature>
<dbReference type="SMART" id="SM00448">
    <property type="entry name" value="REC"/>
    <property type="match status" value="1"/>
</dbReference>
<comment type="catalytic activity">
    <reaction evidence="1">
        <text>ATP + protein L-histidine = ADP + protein N-phospho-L-histidine.</text>
        <dbReference type="EC" id="2.7.13.3"/>
    </reaction>
</comment>
<dbReference type="CDD" id="cd00082">
    <property type="entry name" value="HisKA"/>
    <property type="match status" value="1"/>
</dbReference>
<keyword evidence="12" id="KW-0472">Membrane</keyword>
<evidence type="ECO:0000256" key="10">
    <source>
        <dbReference type="ARBA" id="ARBA00023163"/>
    </source>
</evidence>
<dbReference type="InterPro" id="IPR015943">
    <property type="entry name" value="WD40/YVTN_repeat-like_dom_sf"/>
</dbReference>
<dbReference type="SUPFAM" id="SSF63829">
    <property type="entry name" value="Calcium-dependent phosphotriesterase"/>
    <property type="match status" value="3"/>
</dbReference>
<dbReference type="InterPro" id="IPR013783">
    <property type="entry name" value="Ig-like_fold"/>
</dbReference>
<dbReference type="FunFam" id="3.30.565.10:FF:000037">
    <property type="entry name" value="Hybrid sensor histidine kinase/response regulator"/>
    <property type="match status" value="1"/>
</dbReference>
<dbReference type="InterPro" id="IPR036890">
    <property type="entry name" value="HATPase_C_sf"/>
</dbReference>
<feature type="domain" description="HTH araC/xylS-type" evidence="13">
    <location>
        <begin position="1245"/>
        <end position="1344"/>
    </location>
</feature>
<dbReference type="EC" id="2.7.13.3" evidence="2"/>
<keyword evidence="8" id="KW-0902">Two-component regulatory system</keyword>
<dbReference type="STRING" id="551995.SAMN05192574_105199"/>
<dbReference type="InterPro" id="IPR003594">
    <property type="entry name" value="HATPase_dom"/>
</dbReference>
<dbReference type="InterPro" id="IPR005467">
    <property type="entry name" value="His_kinase_dom"/>
</dbReference>
<dbReference type="Gene3D" id="3.40.50.2300">
    <property type="match status" value="1"/>
</dbReference>
<dbReference type="InterPro" id="IPR011110">
    <property type="entry name" value="Reg_prop"/>
</dbReference>
<dbReference type="Gene3D" id="3.30.565.10">
    <property type="entry name" value="Histidine kinase-like ATPase, C-terminal domain"/>
    <property type="match status" value="1"/>
</dbReference>
<dbReference type="OrthoDB" id="9809670at2"/>
<evidence type="ECO:0000313" key="16">
    <source>
        <dbReference type="EMBL" id="SEO07246.1"/>
    </source>
</evidence>
<dbReference type="Gene3D" id="2.60.40.10">
    <property type="entry name" value="Immunoglobulins"/>
    <property type="match status" value="1"/>
</dbReference>
<dbReference type="RefSeq" id="WP_091212051.1">
    <property type="nucleotide sequence ID" value="NZ_FOCL01000005.1"/>
</dbReference>
<dbReference type="GO" id="GO:0000155">
    <property type="term" value="F:phosphorelay sensor kinase activity"/>
    <property type="evidence" value="ECO:0007669"/>
    <property type="project" value="InterPro"/>
</dbReference>
<dbReference type="GO" id="GO:0043565">
    <property type="term" value="F:sequence-specific DNA binding"/>
    <property type="evidence" value="ECO:0007669"/>
    <property type="project" value="InterPro"/>
</dbReference>
<dbReference type="SUPFAM" id="SSF52172">
    <property type="entry name" value="CheY-like"/>
    <property type="match status" value="1"/>
</dbReference>
<dbReference type="PRINTS" id="PR00344">
    <property type="entry name" value="BCTRLSENSOR"/>
</dbReference>
<evidence type="ECO:0000256" key="1">
    <source>
        <dbReference type="ARBA" id="ARBA00000085"/>
    </source>
</evidence>
<organism evidence="16 17">
    <name type="scientific">Mucilaginibacter gossypiicola</name>
    <dbReference type="NCBI Taxonomy" id="551995"/>
    <lineage>
        <taxon>Bacteria</taxon>
        <taxon>Pseudomonadati</taxon>
        <taxon>Bacteroidota</taxon>
        <taxon>Sphingobacteriia</taxon>
        <taxon>Sphingobacteriales</taxon>
        <taxon>Sphingobacteriaceae</taxon>
        <taxon>Mucilaginibacter</taxon>
    </lineage>
</organism>
<dbReference type="InterPro" id="IPR036097">
    <property type="entry name" value="HisK_dim/P_sf"/>
</dbReference>
<evidence type="ECO:0000259" key="14">
    <source>
        <dbReference type="PROSITE" id="PS50109"/>
    </source>
</evidence>
<feature type="modified residue" description="4-aspartylphosphate" evidence="11">
    <location>
        <position position="1146"/>
    </location>
</feature>
<evidence type="ECO:0000313" key="17">
    <source>
        <dbReference type="Proteomes" id="UP000198942"/>
    </source>
</evidence>
<evidence type="ECO:0000256" key="7">
    <source>
        <dbReference type="ARBA" id="ARBA00022840"/>
    </source>
</evidence>
<name>A0A1H8LR03_9SPHI</name>
<evidence type="ECO:0000256" key="4">
    <source>
        <dbReference type="ARBA" id="ARBA00022679"/>
    </source>
</evidence>
<keyword evidence="7" id="KW-0067">ATP-binding</keyword>
<dbReference type="Pfam" id="PF00072">
    <property type="entry name" value="Response_reg"/>
    <property type="match status" value="1"/>
</dbReference>
<gene>
    <name evidence="16" type="ORF">SAMN05192574_105199</name>
</gene>
<dbReference type="Pfam" id="PF02518">
    <property type="entry name" value="HATPase_c"/>
    <property type="match status" value="1"/>
</dbReference>
<keyword evidence="10" id="KW-0804">Transcription</keyword>
<dbReference type="GO" id="GO:0003700">
    <property type="term" value="F:DNA-binding transcription factor activity"/>
    <property type="evidence" value="ECO:0007669"/>
    <property type="project" value="InterPro"/>
</dbReference>
<evidence type="ECO:0000256" key="11">
    <source>
        <dbReference type="PROSITE-ProRule" id="PRU00169"/>
    </source>
</evidence>
<dbReference type="Pfam" id="PF00512">
    <property type="entry name" value="HisKA"/>
    <property type="match status" value="1"/>
</dbReference>
<dbReference type="PROSITE" id="PS50109">
    <property type="entry name" value="HIS_KIN"/>
    <property type="match status" value="1"/>
</dbReference>
<keyword evidence="3 11" id="KW-0597">Phosphoprotein</keyword>
<dbReference type="CDD" id="cd00156">
    <property type="entry name" value="REC"/>
    <property type="match status" value="1"/>
</dbReference>
<feature type="domain" description="Histidine kinase" evidence="14">
    <location>
        <begin position="828"/>
        <end position="1044"/>
    </location>
</feature>
<dbReference type="InterPro" id="IPR009057">
    <property type="entry name" value="Homeodomain-like_sf"/>
</dbReference>